<dbReference type="InterPro" id="IPR003344">
    <property type="entry name" value="Big_1_dom"/>
</dbReference>
<sequence>MATTCVNEKNNLVLGRGRLFFDRQDNKGNPTGERYLGNTPELNATQDVTTLDHFASDYGVKEMDDQMTLQNTRSGSFITDNISLENVAAFFGGQSATIVNTQQTDVKEVLNFNNAITRGRFYQLGQTVDDPQGLGNIDAANFELYYASANASIVIGSGDLSSVSGLTLLPAANYELEADTGRIYIEPDAPDLQASSKVYAQYNRKAGATDMFITTDDSVRGALRFISDNPKGLQMNYYWPEVNLTPNGDYALKGDDWQQLSFNFGVLKKDCNTPSQITYRPTPDQGNAGSGATVSTLTLNPTSIAGDNTATSTISVTVLDANGQPANNQQVTLSRGALPAGVSAVTLTSTTLTTNSSGVASTTAKATATGAGAVQLTATLVSSGATKTATLNITAP</sequence>
<comment type="similarity">
    <text evidence="1">Belongs to the intimin/invasin family.</text>
</comment>
<dbReference type="SMART" id="SM00634">
    <property type="entry name" value="BID_1"/>
    <property type="match status" value="1"/>
</dbReference>
<feature type="domain" description="Big-1" evidence="2">
    <location>
        <begin position="294"/>
        <end position="394"/>
    </location>
</feature>
<dbReference type="PROSITE" id="PS51127">
    <property type="entry name" value="BIG1"/>
    <property type="match status" value="1"/>
</dbReference>
<evidence type="ECO:0000259" key="2">
    <source>
        <dbReference type="PROSITE" id="PS51127"/>
    </source>
</evidence>
<reference evidence="3 4" key="1">
    <citation type="submission" date="2019-07" db="EMBL/GenBank/DDBJ databases">
        <title>Complete genome sequence of bacteriophage infecting Erwinia pyrifoliae.</title>
        <authorList>
            <person name="Kim S.G."/>
            <person name="Park S.C."/>
        </authorList>
    </citation>
    <scope>NUCLEOTIDE SEQUENCE [LARGE SCALE GENOMIC DNA]</scope>
</reference>
<evidence type="ECO:0000256" key="1">
    <source>
        <dbReference type="ARBA" id="ARBA00010116"/>
    </source>
</evidence>
<evidence type="ECO:0000313" key="4">
    <source>
        <dbReference type="Proteomes" id="UP000325507"/>
    </source>
</evidence>
<evidence type="ECO:0000313" key="3">
    <source>
        <dbReference type="EMBL" id="QEQ94768.1"/>
    </source>
</evidence>
<dbReference type="InterPro" id="IPR008964">
    <property type="entry name" value="Invasin/intimin_cell_adhesion"/>
</dbReference>
<dbReference type="Pfam" id="PF09134">
    <property type="entry name" value="Invasin_D3"/>
    <property type="match status" value="1"/>
</dbReference>
<organism evidence="3 4">
    <name type="scientific">Erwinia phage pEp_SNUABM_08</name>
    <dbReference type="NCBI Taxonomy" id="2593268"/>
    <lineage>
        <taxon>Viruses</taxon>
        <taxon>Duplodnaviria</taxon>
        <taxon>Heunggongvirae</taxon>
        <taxon>Uroviricota</taxon>
        <taxon>Caudoviricetes</taxon>
        <taxon>Casjensviridae</taxon>
        <taxon>Gwanakrovirus</taxon>
        <taxon>Gwanakrovirus SNUABM08</taxon>
    </lineage>
</organism>
<accession>A0A5J6DAC8</accession>
<dbReference type="InterPro" id="IPR013783">
    <property type="entry name" value="Ig-like_fold"/>
</dbReference>
<proteinExistence type="inferred from homology"/>
<protein>
    <submittedName>
        <fullName evidence="3">Ig-like domain-containing protein</fullName>
    </submittedName>
</protein>
<dbReference type="Proteomes" id="UP000325507">
    <property type="component" value="Segment"/>
</dbReference>
<dbReference type="EMBL" id="MN184886">
    <property type="protein sequence ID" value="QEQ94768.1"/>
    <property type="molecule type" value="Genomic_DNA"/>
</dbReference>
<keyword evidence="4" id="KW-1185">Reference proteome</keyword>
<dbReference type="Gene3D" id="2.60.40.10">
    <property type="entry name" value="Immunoglobulins"/>
    <property type="match status" value="1"/>
</dbReference>
<name>A0A5J6DAC8_9CAUD</name>
<dbReference type="InterPro" id="IPR015217">
    <property type="entry name" value="Invasin_dom_3"/>
</dbReference>
<dbReference type="SUPFAM" id="SSF49373">
    <property type="entry name" value="Invasin/intimin cell-adhesion fragments"/>
    <property type="match status" value="1"/>
</dbReference>
<gene>
    <name evidence="3" type="ORF">pEpSNUABM08_21</name>
</gene>